<reference evidence="6 7" key="1">
    <citation type="journal article" date="2018" name="PLoS Genet.">
        <title>Population sequencing reveals clonal diversity and ancestral inbreeding in the grapevine cultivar Chardonnay.</title>
        <authorList>
            <person name="Roach M.J."/>
            <person name="Johnson D.L."/>
            <person name="Bohlmann J."/>
            <person name="van Vuuren H.J."/>
            <person name="Jones S.J."/>
            <person name="Pretorius I.S."/>
            <person name="Schmidt S.A."/>
            <person name="Borneman A.R."/>
        </authorList>
    </citation>
    <scope>NUCLEOTIDE SEQUENCE [LARGE SCALE GENOMIC DNA]</scope>
    <source>
        <strain evidence="7">cv. Chardonnay</strain>
        <tissue evidence="6">Leaf</tissue>
    </source>
</reference>
<feature type="domain" description="RRM" evidence="4">
    <location>
        <begin position="351"/>
        <end position="427"/>
    </location>
</feature>
<dbReference type="InterPro" id="IPR002075">
    <property type="entry name" value="NTF2_dom"/>
</dbReference>
<dbReference type="SMART" id="SM00360">
    <property type="entry name" value="RRM"/>
    <property type="match status" value="1"/>
</dbReference>
<dbReference type="Pfam" id="PF02136">
    <property type="entry name" value="NTF2"/>
    <property type="match status" value="1"/>
</dbReference>
<dbReference type="PROSITE" id="PS50177">
    <property type="entry name" value="NTF2_DOMAIN"/>
    <property type="match status" value="1"/>
</dbReference>
<evidence type="ECO:0000256" key="3">
    <source>
        <dbReference type="SAM" id="MobiDB-lite"/>
    </source>
</evidence>
<keyword evidence="1 2" id="KW-0694">RNA-binding</keyword>
<dbReference type="Gene3D" id="3.30.70.330">
    <property type="match status" value="1"/>
</dbReference>
<protein>
    <submittedName>
        <fullName evidence="6">Putative G3BP-like protein</fullName>
    </submittedName>
</protein>
<dbReference type="InterPro" id="IPR000504">
    <property type="entry name" value="RRM_dom"/>
</dbReference>
<evidence type="ECO:0000256" key="2">
    <source>
        <dbReference type="PROSITE-ProRule" id="PRU00176"/>
    </source>
</evidence>
<dbReference type="CDD" id="cd00780">
    <property type="entry name" value="NTF2"/>
    <property type="match status" value="1"/>
</dbReference>
<dbReference type="SUPFAM" id="SSF54928">
    <property type="entry name" value="RNA-binding domain, RBD"/>
    <property type="match status" value="1"/>
</dbReference>
<dbReference type="GO" id="GO:0005737">
    <property type="term" value="C:cytoplasm"/>
    <property type="evidence" value="ECO:0007669"/>
    <property type="project" value="UniProtKB-ARBA"/>
</dbReference>
<accession>A0A438HPX9</accession>
<dbReference type="InterPro" id="IPR035979">
    <property type="entry name" value="RBD_domain_sf"/>
</dbReference>
<dbReference type="FunFam" id="3.10.450.50:FF:000003">
    <property type="entry name" value="Nuclear transport factor 2 family protein"/>
    <property type="match status" value="1"/>
</dbReference>
<gene>
    <name evidence="6" type="primary">nxt3_0</name>
    <name evidence="6" type="ORF">CK203_042183</name>
</gene>
<evidence type="ECO:0000256" key="1">
    <source>
        <dbReference type="ARBA" id="ARBA00022884"/>
    </source>
</evidence>
<dbReference type="InterPro" id="IPR012677">
    <property type="entry name" value="Nucleotide-bd_a/b_plait_sf"/>
</dbReference>
<dbReference type="EMBL" id="QGNW01000193">
    <property type="protein sequence ID" value="RVW86512.1"/>
    <property type="molecule type" value="Genomic_DNA"/>
</dbReference>
<feature type="compositionally biased region" description="Gly residues" evidence="3">
    <location>
        <begin position="524"/>
        <end position="536"/>
    </location>
</feature>
<feature type="region of interest" description="Disordered" evidence="3">
    <location>
        <begin position="331"/>
        <end position="351"/>
    </location>
</feature>
<sequence length="573" mass="62326">MFPLADPRQQRPVQTLALGKGRSEKQGFCHLTPPPQQPSQGLSLYIVLLGVISGFKEIHRSEMAQQAPAGSTHAAQVVGNAFVHQYYHILHQSPELVFRFYQDISKLGRLEENGIMGVTTTMEAINEKILSLNYGDLIAEIKSVDAQESFGGGVLVLVTGYLTGKDNRSRDFTQSFFLAPQDKGYFVLNDLFRYIEDVKYQDGNPGLVSEVEAPLTPEQDPSPVQENHILEPTPEVSEEVNEEVYNPSENGEASVEEEEAPVAEVVDEIQDDQMVTISDSKILEVPKKSYASIVKVMKESSVPFSSPTPTPPRPVPKIQEQQVTVAPLPTPGAEANAIENGNNQDGEADGHSIYIRGLPSNATPALLEDEFKKFGPIKSGGVQVRSNKQGFCFGFVEFEVASAVQSAMEASPITIGGRQAFVEEKRSTNSSRGKLDFMSVLVKIKERHDIFSCAWCSGGLGVGEHRSMEVAIFFCLAVNNRTRFSNGRGVVFRNEGGRGRGNYGGNRGYNRGDFNSRSDFGNRGSRGGFPNRGGDGYQRTDHVGSNGGRVNRASGLTVNAAAKTTAPRVSASA</sequence>
<comment type="caution">
    <text evidence="6">The sequence shown here is derived from an EMBL/GenBank/DDBJ whole genome shotgun (WGS) entry which is preliminary data.</text>
</comment>
<dbReference type="InterPro" id="IPR032710">
    <property type="entry name" value="NTF2-like_dom_sf"/>
</dbReference>
<proteinExistence type="predicted"/>
<dbReference type="InterPro" id="IPR039539">
    <property type="entry name" value="Ras_GTPase_bind_prot"/>
</dbReference>
<evidence type="ECO:0000313" key="6">
    <source>
        <dbReference type="EMBL" id="RVW86512.1"/>
    </source>
</evidence>
<evidence type="ECO:0000313" key="7">
    <source>
        <dbReference type="Proteomes" id="UP000288805"/>
    </source>
</evidence>
<dbReference type="AlphaFoldDB" id="A0A438HPX9"/>
<dbReference type="PANTHER" id="PTHR10693:SF20">
    <property type="entry name" value="AT27578P"/>
    <property type="match status" value="1"/>
</dbReference>
<dbReference type="InterPro" id="IPR018222">
    <property type="entry name" value="Nuclear_transport_factor_2_euk"/>
</dbReference>
<dbReference type="GO" id="GO:0003723">
    <property type="term" value="F:RNA binding"/>
    <property type="evidence" value="ECO:0007669"/>
    <property type="project" value="UniProtKB-UniRule"/>
</dbReference>
<dbReference type="PANTHER" id="PTHR10693">
    <property type="entry name" value="RAS GTPASE-ACTIVATING PROTEIN-BINDING PROTEIN"/>
    <property type="match status" value="1"/>
</dbReference>
<dbReference type="PROSITE" id="PS50102">
    <property type="entry name" value="RRM"/>
    <property type="match status" value="1"/>
</dbReference>
<feature type="compositionally biased region" description="Low complexity" evidence="3">
    <location>
        <begin position="332"/>
        <end position="343"/>
    </location>
</feature>
<dbReference type="Pfam" id="PF00076">
    <property type="entry name" value="RRM_1"/>
    <property type="match status" value="1"/>
</dbReference>
<feature type="domain" description="NTF2" evidence="5">
    <location>
        <begin position="78"/>
        <end position="194"/>
    </location>
</feature>
<name>A0A438HPX9_VITVI</name>
<evidence type="ECO:0000259" key="4">
    <source>
        <dbReference type="PROSITE" id="PS50102"/>
    </source>
</evidence>
<dbReference type="CDD" id="cd00590">
    <property type="entry name" value="RRM_SF"/>
    <property type="match status" value="1"/>
</dbReference>
<organism evidence="6 7">
    <name type="scientific">Vitis vinifera</name>
    <name type="common">Grape</name>
    <dbReference type="NCBI Taxonomy" id="29760"/>
    <lineage>
        <taxon>Eukaryota</taxon>
        <taxon>Viridiplantae</taxon>
        <taxon>Streptophyta</taxon>
        <taxon>Embryophyta</taxon>
        <taxon>Tracheophyta</taxon>
        <taxon>Spermatophyta</taxon>
        <taxon>Magnoliopsida</taxon>
        <taxon>eudicotyledons</taxon>
        <taxon>Gunneridae</taxon>
        <taxon>Pentapetalae</taxon>
        <taxon>rosids</taxon>
        <taxon>Vitales</taxon>
        <taxon>Vitaceae</taxon>
        <taxon>Viteae</taxon>
        <taxon>Vitis</taxon>
    </lineage>
</organism>
<dbReference type="Gene3D" id="3.10.450.50">
    <property type="match status" value="1"/>
</dbReference>
<evidence type="ECO:0000259" key="5">
    <source>
        <dbReference type="PROSITE" id="PS50177"/>
    </source>
</evidence>
<dbReference type="Proteomes" id="UP000288805">
    <property type="component" value="Unassembled WGS sequence"/>
</dbReference>
<dbReference type="SUPFAM" id="SSF54427">
    <property type="entry name" value="NTF2-like"/>
    <property type="match status" value="1"/>
</dbReference>
<feature type="region of interest" description="Disordered" evidence="3">
    <location>
        <begin position="495"/>
        <end position="552"/>
    </location>
</feature>